<sequence>MPGMVIEIQPPSVVRRGRALRPQMVVSIPSDMECSFVHCTIESAGRTAVGDILQGATHANIPESLNPPQQSTSSSSSRRGRQYSVFFNLSIHQVGRFVLTVHATCTTNETGQFVDEVTSDVVEVIDGKVAKTKLDKHQEKLMDKLDNAGFFAY</sequence>
<comment type="caution">
    <text evidence="2">The sequence shown here is derived from an EMBL/GenBank/DDBJ whole genome shotgun (WGS) entry which is preliminary data.</text>
</comment>
<feature type="region of interest" description="Disordered" evidence="1">
    <location>
        <begin position="59"/>
        <end position="79"/>
    </location>
</feature>
<evidence type="ECO:0000256" key="1">
    <source>
        <dbReference type="SAM" id="MobiDB-lite"/>
    </source>
</evidence>
<gene>
    <name evidence="2" type="ORF">PG991_003431</name>
</gene>
<proteinExistence type="predicted"/>
<reference evidence="2 3" key="1">
    <citation type="submission" date="2023-01" db="EMBL/GenBank/DDBJ databases">
        <title>Analysis of 21 Apiospora genomes using comparative genomics revels a genus with tremendous synthesis potential of carbohydrate active enzymes and secondary metabolites.</title>
        <authorList>
            <person name="Sorensen T."/>
        </authorList>
    </citation>
    <scope>NUCLEOTIDE SEQUENCE [LARGE SCALE GENOMIC DNA]</scope>
    <source>
        <strain evidence="2 3">CBS 20057</strain>
    </source>
</reference>
<evidence type="ECO:0000313" key="3">
    <source>
        <dbReference type="Proteomes" id="UP001396898"/>
    </source>
</evidence>
<keyword evidence="3" id="KW-1185">Reference proteome</keyword>
<protein>
    <recommendedName>
        <fullName evidence="4">Velvet domain-containing protein</fullName>
    </recommendedName>
</protein>
<accession>A0ABR1S3B6</accession>
<organism evidence="2 3">
    <name type="scientific">Apiospora marii</name>
    <dbReference type="NCBI Taxonomy" id="335849"/>
    <lineage>
        <taxon>Eukaryota</taxon>
        <taxon>Fungi</taxon>
        <taxon>Dikarya</taxon>
        <taxon>Ascomycota</taxon>
        <taxon>Pezizomycotina</taxon>
        <taxon>Sordariomycetes</taxon>
        <taxon>Xylariomycetidae</taxon>
        <taxon>Amphisphaeriales</taxon>
        <taxon>Apiosporaceae</taxon>
        <taxon>Apiospora</taxon>
    </lineage>
</organism>
<evidence type="ECO:0000313" key="2">
    <source>
        <dbReference type="EMBL" id="KAK8026375.1"/>
    </source>
</evidence>
<dbReference type="Proteomes" id="UP001396898">
    <property type="component" value="Unassembled WGS sequence"/>
</dbReference>
<name>A0ABR1S3B6_9PEZI</name>
<evidence type="ECO:0008006" key="4">
    <source>
        <dbReference type="Google" id="ProtNLM"/>
    </source>
</evidence>
<dbReference type="EMBL" id="JAQQWI010000007">
    <property type="protein sequence ID" value="KAK8026375.1"/>
    <property type="molecule type" value="Genomic_DNA"/>
</dbReference>